<dbReference type="Proteomes" id="UP000000304">
    <property type="component" value="Chromosome 3R"/>
</dbReference>
<feature type="compositionally biased region" description="Acidic residues" evidence="1">
    <location>
        <begin position="30"/>
        <end position="40"/>
    </location>
</feature>
<gene>
    <name evidence="2" type="primary">Dsim\bxd</name>
    <name evidence="2" type="ORF">Dsim_GD19119</name>
</gene>
<keyword evidence="3" id="KW-1185">Reference proteome</keyword>
<evidence type="ECO:0000313" key="3">
    <source>
        <dbReference type="Proteomes" id="UP000000304"/>
    </source>
</evidence>
<reference evidence="2 3" key="1">
    <citation type="journal article" date="2007" name="Nature">
        <title>Evolution of genes and genomes on the Drosophila phylogeny.</title>
        <authorList>
            <consortium name="Drosophila 12 Genomes Consortium"/>
            <person name="Clark A.G."/>
            <person name="Eisen M.B."/>
            <person name="Smith D.R."/>
            <person name="Bergman C.M."/>
            <person name="Oliver B."/>
            <person name="Markow T.A."/>
            <person name="Kaufman T.C."/>
            <person name="Kellis M."/>
            <person name="Gelbart W."/>
            <person name="Iyer V.N."/>
            <person name="Pollard D.A."/>
            <person name="Sackton T.B."/>
            <person name="Larracuente A.M."/>
            <person name="Singh N.D."/>
            <person name="Abad J.P."/>
            <person name="Abt D.N."/>
            <person name="Adryan B."/>
            <person name="Aguade M."/>
            <person name="Akashi H."/>
            <person name="Anderson W.W."/>
            <person name="Aquadro C.F."/>
            <person name="Ardell D.H."/>
            <person name="Arguello R."/>
            <person name="Artieri C.G."/>
            <person name="Barbash D.A."/>
            <person name="Barker D."/>
            <person name="Barsanti P."/>
            <person name="Batterham P."/>
            <person name="Batzoglou S."/>
            <person name="Begun D."/>
            <person name="Bhutkar A."/>
            <person name="Blanco E."/>
            <person name="Bosak S.A."/>
            <person name="Bradley R.K."/>
            <person name="Brand A.D."/>
            <person name="Brent M.R."/>
            <person name="Brooks A.N."/>
            <person name="Brown R.H."/>
            <person name="Butlin R.K."/>
            <person name="Caggese C."/>
            <person name="Calvi B.R."/>
            <person name="Bernardo de Carvalho A."/>
            <person name="Caspi A."/>
            <person name="Castrezana S."/>
            <person name="Celniker S.E."/>
            <person name="Chang J.L."/>
            <person name="Chapple C."/>
            <person name="Chatterji S."/>
            <person name="Chinwalla A."/>
            <person name="Civetta A."/>
            <person name="Clifton S.W."/>
            <person name="Comeron J.M."/>
            <person name="Costello J.C."/>
            <person name="Coyne J.A."/>
            <person name="Daub J."/>
            <person name="David R.G."/>
            <person name="Delcher A.L."/>
            <person name="Delehaunty K."/>
            <person name="Do C.B."/>
            <person name="Ebling H."/>
            <person name="Edwards K."/>
            <person name="Eickbush T."/>
            <person name="Evans J.D."/>
            <person name="Filipski A."/>
            <person name="Findeiss S."/>
            <person name="Freyhult E."/>
            <person name="Fulton L."/>
            <person name="Fulton R."/>
            <person name="Garcia A.C."/>
            <person name="Gardiner A."/>
            <person name="Garfield D.A."/>
            <person name="Garvin B.E."/>
            <person name="Gibson G."/>
            <person name="Gilbert D."/>
            <person name="Gnerre S."/>
            <person name="Godfrey J."/>
            <person name="Good R."/>
            <person name="Gotea V."/>
            <person name="Gravely B."/>
            <person name="Greenberg A.J."/>
            <person name="Griffiths-Jones S."/>
            <person name="Gross S."/>
            <person name="Guigo R."/>
            <person name="Gustafson E.A."/>
            <person name="Haerty W."/>
            <person name="Hahn M.W."/>
            <person name="Halligan D.L."/>
            <person name="Halpern A.L."/>
            <person name="Halter G.M."/>
            <person name="Han M.V."/>
            <person name="Heger A."/>
            <person name="Hillier L."/>
            <person name="Hinrichs A.S."/>
            <person name="Holmes I."/>
            <person name="Hoskins R.A."/>
            <person name="Hubisz M.J."/>
            <person name="Hultmark D."/>
            <person name="Huntley M.A."/>
            <person name="Jaffe D.B."/>
            <person name="Jagadeeshan S."/>
            <person name="Jeck W.R."/>
            <person name="Johnson J."/>
            <person name="Jones C.D."/>
            <person name="Jordan W.C."/>
            <person name="Karpen G.H."/>
            <person name="Kataoka E."/>
            <person name="Keightley P.D."/>
            <person name="Kheradpour P."/>
            <person name="Kirkness E.F."/>
            <person name="Koerich L.B."/>
            <person name="Kristiansen K."/>
            <person name="Kudrna D."/>
            <person name="Kulathinal R.J."/>
            <person name="Kumar S."/>
            <person name="Kwok R."/>
            <person name="Lander E."/>
            <person name="Langley C.H."/>
            <person name="Lapoint R."/>
            <person name="Lazzaro B.P."/>
            <person name="Lee S.J."/>
            <person name="Levesque L."/>
            <person name="Li R."/>
            <person name="Lin C.F."/>
            <person name="Lin M.F."/>
            <person name="Lindblad-Toh K."/>
            <person name="Llopart A."/>
            <person name="Long M."/>
            <person name="Low L."/>
            <person name="Lozovsky E."/>
            <person name="Lu J."/>
            <person name="Luo M."/>
            <person name="Machado C.A."/>
            <person name="Makalowski W."/>
            <person name="Marzo M."/>
            <person name="Matsuda M."/>
            <person name="Matzkin L."/>
            <person name="McAllister B."/>
            <person name="McBride C.S."/>
            <person name="McKernan B."/>
            <person name="McKernan K."/>
            <person name="Mendez-Lago M."/>
            <person name="Minx P."/>
            <person name="Mollenhauer M.U."/>
            <person name="Montooth K."/>
            <person name="Mount S.M."/>
            <person name="Mu X."/>
            <person name="Myers E."/>
            <person name="Negre B."/>
            <person name="Newfeld S."/>
            <person name="Nielsen R."/>
            <person name="Noor M.A."/>
            <person name="O'Grady P."/>
            <person name="Pachter L."/>
            <person name="Papaceit M."/>
            <person name="Parisi M.J."/>
            <person name="Parisi M."/>
            <person name="Parts L."/>
            <person name="Pedersen J.S."/>
            <person name="Pesole G."/>
            <person name="Phillippy A.M."/>
            <person name="Ponting C.P."/>
            <person name="Pop M."/>
            <person name="Porcelli D."/>
            <person name="Powell J.R."/>
            <person name="Prohaska S."/>
            <person name="Pruitt K."/>
            <person name="Puig M."/>
            <person name="Quesneville H."/>
            <person name="Ram K.R."/>
            <person name="Rand D."/>
            <person name="Rasmussen M.D."/>
            <person name="Reed L.K."/>
            <person name="Reenan R."/>
            <person name="Reily A."/>
            <person name="Remington K.A."/>
            <person name="Rieger T.T."/>
            <person name="Ritchie M.G."/>
            <person name="Robin C."/>
            <person name="Rogers Y.H."/>
            <person name="Rohde C."/>
            <person name="Rozas J."/>
            <person name="Rubenfield M.J."/>
            <person name="Ruiz A."/>
            <person name="Russo S."/>
            <person name="Salzberg S.L."/>
            <person name="Sanchez-Gracia A."/>
            <person name="Saranga D.J."/>
            <person name="Sato H."/>
            <person name="Schaeffer S.W."/>
            <person name="Schatz M.C."/>
            <person name="Schlenke T."/>
            <person name="Schwartz R."/>
            <person name="Segarra C."/>
            <person name="Singh R.S."/>
            <person name="Sirot L."/>
            <person name="Sirota M."/>
            <person name="Sisneros N.B."/>
            <person name="Smith C.D."/>
            <person name="Smith T.F."/>
            <person name="Spieth J."/>
            <person name="Stage D.E."/>
            <person name="Stark A."/>
            <person name="Stephan W."/>
            <person name="Strausberg R.L."/>
            <person name="Strempel S."/>
            <person name="Sturgill D."/>
            <person name="Sutton G."/>
            <person name="Sutton G.G."/>
            <person name="Tao W."/>
            <person name="Teichmann S."/>
            <person name="Tobari Y.N."/>
            <person name="Tomimura Y."/>
            <person name="Tsolas J.M."/>
            <person name="Valente V.L."/>
            <person name="Venter E."/>
            <person name="Venter J.C."/>
            <person name="Vicario S."/>
            <person name="Vieira F.G."/>
            <person name="Vilella A.J."/>
            <person name="Villasante A."/>
            <person name="Walenz B."/>
            <person name="Wang J."/>
            <person name="Wasserman M."/>
            <person name="Watts T."/>
            <person name="Wilson D."/>
            <person name="Wilson R.K."/>
            <person name="Wing R.A."/>
            <person name="Wolfner M.F."/>
            <person name="Wong A."/>
            <person name="Wong G.K."/>
            <person name="Wu C.I."/>
            <person name="Wu G."/>
            <person name="Yamamoto D."/>
            <person name="Yang H.P."/>
            <person name="Yang S.P."/>
            <person name="Yorke J.A."/>
            <person name="Yoshida K."/>
            <person name="Zdobnov E."/>
            <person name="Zhang P."/>
            <person name="Zhang Y."/>
            <person name="Zimin A.V."/>
            <person name="Baldwin J."/>
            <person name="Abdouelleil A."/>
            <person name="Abdulkadir J."/>
            <person name="Abebe A."/>
            <person name="Abera B."/>
            <person name="Abreu J."/>
            <person name="Acer S.C."/>
            <person name="Aftuck L."/>
            <person name="Alexander A."/>
            <person name="An P."/>
            <person name="Anderson E."/>
            <person name="Anderson S."/>
            <person name="Arachi H."/>
            <person name="Azer M."/>
            <person name="Bachantsang P."/>
            <person name="Barry A."/>
            <person name="Bayul T."/>
            <person name="Berlin A."/>
            <person name="Bessette D."/>
            <person name="Bloom T."/>
            <person name="Blye J."/>
            <person name="Boguslavskiy L."/>
            <person name="Bonnet C."/>
            <person name="Boukhgalter B."/>
            <person name="Bourzgui I."/>
            <person name="Brown A."/>
            <person name="Cahill P."/>
            <person name="Channer S."/>
            <person name="Cheshatsang Y."/>
            <person name="Chuda L."/>
            <person name="Citroen M."/>
            <person name="Collymore A."/>
            <person name="Cooke P."/>
            <person name="Costello M."/>
            <person name="D'Aco K."/>
            <person name="Daza R."/>
            <person name="De Haan G."/>
            <person name="DeGray S."/>
            <person name="DeMaso C."/>
            <person name="Dhargay N."/>
            <person name="Dooley K."/>
            <person name="Dooley E."/>
            <person name="Doricent M."/>
            <person name="Dorje P."/>
            <person name="Dorjee K."/>
            <person name="Dupes A."/>
            <person name="Elong R."/>
            <person name="Falk J."/>
            <person name="Farina A."/>
            <person name="Faro S."/>
            <person name="Ferguson D."/>
            <person name="Fisher S."/>
            <person name="Foley C.D."/>
            <person name="Franke A."/>
            <person name="Friedrich D."/>
            <person name="Gadbois L."/>
            <person name="Gearin G."/>
            <person name="Gearin C.R."/>
            <person name="Giannoukos G."/>
            <person name="Goode T."/>
            <person name="Graham J."/>
            <person name="Grandbois E."/>
            <person name="Grewal S."/>
            <person name="Gyaltsen K."/>
            <person name="Hafez N."/>
            <person name="Hagos B."/>
            <person name="Hall J."/>
            <person name="Henson C."/>
            <person name="Hollinger A."/>
            <person name="Honan T."/>
            <person name="Huard M.D."/>
            <person name="Hughes L."/>
            <person name="Hurhula B."/>
            <person name="Husby M.E."/>
            <person name="Kamat A."/>
            <person name="Kanga B."/>
            <person name="Kashin S."/>
            <person name="Khazanovich D."/>
            <person name="Kisner P."/>
            <person name="Lance K."/>
            <person name="Lara M."/>
            <person name="Lee W."/>
            <person name="Lennon N."/>
            <person name="Letendre F."/>
            <person name="LeVine R."/>
            <person name="Lipovsky A."/>
            <person name="Liu X."/>
            <person name="Liu J."/>
            <person name="Liu S."/>
            <person name="Lokyitsang T."/>
            <person name="Lokyitsang Y."/>
            <person name="Lubonja R."/>
            <person name="Lui A."/>
            <person name="MacDonald P."/>
            <person name="Magnisalis V."/>
            <person name="Maru K."/>
            <person name="Matthews C."/>
            <person name="McCusker W."/>
            <person name="McDonough S."/>
            <person name="Mehta T."/>
            <person name="Meldrim J."/>
            <person name="Meneus L."/>
            <person name="Mihai O."/>
            <person name="Mihalev A."/>
            <person name="Mihova T."/>
            <person name="Mittelman R."/>
            <person name="Mlenga V."/>
            <person name="Montmayeur A."/>
            <person name="Mulrain L."/>
            <person name="Navidi A."/>
            <person name="Naylor J."/>
            <person name="Negash T."/>
            <person name="Nguyen T."/>
            <person name="Nguyen N."/>
            <person name="Nicol R."/>
            <person name="Norbu C."/>
            <person name="Norbu N."/>
            <person name="Novod N."/>
            <person name="O'Neill B."/>
            <person name="Osman S."/>
            <person name="Markiewicz E."/>
            <person name="Oyono O.L."/>
            <person name="Patti C."/>
            <person name="Phunkhang P."/>
            <person name="Pierre F."/>
            <person name="Priest M."/>
            <person name="Raghuraman S."/>
            <person name="Rege F."/>
            <person name="Reyes R."/>
            <person name="Rise C."/>
            <person name="Rogov P."/>
            <person name="Ross K."/>
            <person name="Ryan E."/>
            <person name="Settipalli S."/>
            <person name="Shea T."/>
            <person name="Sherpa N."/>
            <person name="Shi L."/>
            <person name="Shih D."/>
            <person name="Sparrow T."/>
            <person name="Spaulding J."/>
            <person name="Stalker J."/>
            <person name="Stange-Thomann N."/>
            <person name="Stavropoulos S."/>
            <person name="Stone C."/>
            <person name="Strader C."/>
            <person name="Tesfaye S."/>
            <person name="Thomson T."/>
            <person name="Thoulutsang Y."/>
            <person name="Thoulutsang D."/>
            <person name="Topham K."/>
            <person name="Topping I."/>
            <person name="Tsamla T."/>
            <person name="Vassiliev H."/>
            <person name="Vo A."/>
            <person name="Wangchuk T."/>
            <person name="Wangdi T."/>
            <person name="Weiand M."/>
            <person name="Wilkinson J."/>
            <person name="Wilson A."/>
            <person name="Yadav S."/>
            <person name="Young G."/>
            <person name="Yu Q."/>
            <person name="Zembek L."/>
            <person name="Zhong D."/>
            <person name="Zimmer A."/>
            <person name="Zwirko Z."/>
            <person name="Jaffe D.B."/>
            <person name="Alvarez P."/>
            <person name="Brockman W."/>
            <person name="Butler J."/>
            <person name="Chin C."/>
            <person name="Gnerre S."/>
            <person name="Grabherr M."/>
            <person name="Kleber M."/>
            <person name="Mauceli E."/>
            <person name="MacCallum I."/>
        </authorList>
    </citation>
    <scope>NUCLEOTIDE SEQUENCE [LARGE SCALE GENOMIC DNA]</scope>
    <source>
        <strain evidence="3">white501</strain>
    </source>
</reference>
<dbReference type="EMBL" id="CM000364">
    <property type="protein sequence ID" value="EDX12645.1"/>
    <property type="molecule type" value="Genomic_DNA"/>
</dbReference>
<name>B4QWF4_DROSI</name>
<sequence length="54" mass="5601">MATEPQRQRLRRDCGERERGAAPLSACEAVDVDEHGDDDGGAGGEAGSLESSQG</sequence>
<evidence type="ECO:0000313" key="2">
    <source>
        <dbReference type="EMBL" id="EDX12645.1"/>
    </source>
</evidence>
<protein>
    <submittedName>
        <fullName evidence="2">Bxd</fullName>
    </submittedName>
</protein>
<evidence type="ECO:0000256" key="1">
    <source>
        <dbReference type="SAM" id="MobiDB-lite"/>
    </source>
</evidence>
<accession>B4QWF4</accession>
<proteinExistence type="predicted"/>
<feature type="region of interest" description="Disordered" evidence="1">
    <location>
        <begin position="1"/>
        <end position="54"/>
    </location>
</feature>
<organism evidence="2 3">
    <name type="scientific">Drosophila simulans</name>
    <name type="common">Fruit fly</name>
    <dbReference type="NCBI Taxonomy" id="7240"/>
    <lineage>
        <taxon>Eukaryota</taxon>
        <taxon>Metazoa</taxon>
        <taxon>Ecdysozoa</taxon>
        <taxon>Arthropoda</taxon>
        <taxon>Hexapoda</taxon>
        <taxon>Insecta</taxon>
        <taxon>Pterygota</taxon>
        <taxon>Neoptera</taxon>
        <taxon>Endopterygota</taxon>
        <taxon>Diptera</taxon>
        <taxon>Brachycera</taxon>
        <taxon>Muscomorpha</taxon>
        <taxon>Ephydroidea</taxon>
        <taxon>Drosophilidae</taxon>
        <taxon>Drosophila</taxon>
        <taxon>Sophophora</taxon>
    </lineage>
</organism>
<feature type="compositionally biased region" description="Basic and acidic residues" evidence="1">
    <location>
        <begin position="11"/>
        <end position="20"/>
    </location>
</feature>
<dbReference type="HOGENOM" id="CLU_3052594_0_0_1"/>
<dbReference type="AlphaFoldDB" id="B4QWF4"/>